<dbReference type="OrthoDB" id="9804867at2"/>
<evidence type="ECO:0000313" key="4">
    <source>
        <dbReference type="Proteomes" id="UP000054623"/>
    </source>
</evidence>
<dbReference type="InterPro" id="IPR013321">
    <property type="entry name" value="Arc_rbn_hlx_hlx"/>
</dbReference>
<dbReference type="InterPro" id="IPR007337">
    <property type="entry name" value="RelB/DinJ"/>
</dbReference>
<gene>
    <name evidence="3" type="ORF">AT727_24440</name>
</gene>
<organism evidence="3 4">
    <name type="scientific">Desulfitobacterium hafniense</name>
    <name type="common">Desulfitobacterium frappieri</name>
    <dbReference type="NCBI Taxonomy" id="49338"/>
    <lineage>
        <taxon>Bacteria</taxon>
        <taxon>Bacillati</taxon>
        <taxon>Bacillota</taxon>
        <taxon>Clostridia</taxon>
        <taxon>Eubacteriales</taxon>
        <taxon>Desulfitobacteriaceae</taxon>
        <taxon>Desulfitobacterium</taxon>
    </lineage>
</organism>
<dbReference type="Gene3D" id="1.10.1220.10">
    <property type="entry name" value="Met repressor-like"/>
    <property type="match status" value="1"/>
</dbReference>
<dbReference type="AlphaFoldDB" id="A0A0W1JFM5"/>
<proteinExistence type="inferred from homology"/>
<evidence type="ECO:0000313" key="3">
    <source>
        <dbReference type="EMBL" id="KTE90315.1"/>
    </source>
</evidence>
<dbReference type="GO" id="GO:0006351">
    <property type="term" value="P:DNA-templated transcription"/>
    <property type="evidence" value="ECO:0007669"/>
    <property type="project" value="TreeGrafter"/>
</dbReference>
<evidence type="ECO:0000256" key="2">
    <source>
        <dbReference type="ARBA" id="ARBA00022649"/>
    </source>
</evidence>
<evidence type="ECO:0000256" key="1">
    <source>
        <dbReference type="ARBA" id="ARBA00010562"/>
    </source>
</evidence>
<reference evidence="3 4" key="1">
    <citation type="submission" date="2015-12" db="EMBL/GenBank/DDBJ databases">
        <title>Draft Genome Sequence of Desulfitobacterium hafniense Strain DH, a Sulfate-reducing Bacterium Isolated from Paddy Soils.</title>
        <authorList>
            <person name="Bao P."/>
            <person name="Zhang X."/>
            <person name="Li G."/>
        </authorList>
    </citation>
    <scope>NUCLEOTIDE SEQUENCE [LARGE SCALE GENOMIC DNA]</scope>
    <source>
        <strain evidence="3 4">DH</strain>
    </source>
</reference>
<comment type="similarity">
    <text evidence="1">Belongs to the RelB/DinJ antitoxin family.</text>
</comment>
<dbReference type="NCBIfam" id="TIGR02384">
    <property type="entry name" value="RelB_DinJ"/>
    <property type="match status" value="1"/>
</dbReference>
<accession>A0A0W1JFM5</accession>
<protein>
    <submittedName>
        <fullName evidence="3">Damage-inducible protein J</fullName>
    </submittedName>
</protein>
<dbReference type="GO" id="GO:0006355">
    <property type="term" value="P:regulation of DNA-templated transcription"/>
    <property type="evidence" value="ECO:0007669"/>
    <property type="project" value="InterPro"/>
</dbReference>
<keyword evidence="2" id="KW-1277">Toxin-antitoxin system</keyword>
<name>A0A0W1JFM5_DESHA</name>
<sequence>MKNMAQTTLNVRIDESVKQQFDAFCTDVGMNSSVAVNLFVKAVLRERRIPFEIAASDDPFYFQANQERLKKSLEQLNAGKGTVHELIEVTGD</sequence>
<dbReference type="Pfam" id="PF04221">
    <property type="entry name" value="RelB"/>
    <property type="match status" value="1"/>
</dbReference>
<dbReference type="PANTHER" id="PTHR38781">
    <property type="entry name" value="ANTITOXIN DINJ-RELATED"/>
    <property type="match status" value="1"/>
</dbReference>
<dbReference type="Proteomes" id="UP000054623">
    <property type="component" value="Unassembled WGS sequence"/>
</dbReference>
<dbReference type="PANTHER" id="PTHR38781:SF1">
    <property type="entry name" value="ANTITOXIN DINJ-RELATED"/>
    <property type="match status" value="1"/>
</dbReference>
<dbReference type="EMBL" id="LOCK01000040">
    <property type="protein sequence ID" value="KTE90315.1"/>
    <property type="molecule type" value="Genomic_DNA"/>
</dbReference>
<comment type="caution">
    <text evidence="3">The sequence shown here is derived from an EMBL/GenBank/DDBJ whole genome shotgun (WGS) entry which is preliminary data.</text>
</comment>